<dbReference type="EMBL" id="VSSQ01065768">
    <property type="protein sequence ID" value="MPN18439.1"/>
    <property type="molecule type" value="Genomic_DNA"/>
</dbReference>
<evidence type="ECO:0000313" key="1">
    <source>
        <dbReference type="EMBL" id="MPN18439.1"/>
    </source>
</evidence>
<dbReference type="AlphaFoldDB" id="A0A645FXT3"/>
<accession>A0A645FXT3</accession>
<comment type="caution">
    <text evidence="1">The sequence shown here is derived from an EMBL/GenBank/DDBJ whole genome shotgun (WGS) entry which is preliminary data.</text>
</comment>
<evidence type="ECO:0008006" key="2">
    <source>
        <dbReference type="Google" id="ProtNLM"/>
    </source>
</evidence>
<dbReference type="InterPro" id="IPR009014">
    <property type="entry name" value="Transketo_C/PFOR_II"/>
</dbReference>
<gene>
    <name evidence="1" type="ORF">SDC9_165799</name>
</gene>
<dbReference type="Gene3D" id="3.40.50.920">
    <property type="match status" value="1"/>
</dbReference>
<name>A0A645FXT3_9ZZZZ</name>
<reference evidence="1" key="1">
    <citation type="submission" date="2019-08" db="EMBL/GenBank/DDBJ databases">
        <authorList>
            <person name="Kucharzyk K."/>
            <person name="Murdoch R.W."/>
            <person name="Higgins S."/>
            <person name="Loffler F."/>
        </authorList>
    </citation>
    <scope>NUCLEOTIDE SEQUENCE</scope>
</reference>
<sequence length="63" mass="6913">MIKKVTEQAHTIIVPEMNYGQLVGEVQRYAGMERVVPVNRIDGAFFDPDEILAPIIAAQGGSK</sequence>
<organism evidence="1">
    <name type="scientific">bioreactor metagenome</name>
    <dbReference type="NCBI Taxonomy" id="1076179"/>
    <lineage>
        <taxon>unclassified sequences</taxon>
        <taxon>metagenomes</taxon>
        <taxon>ecological metagenomes</taxon>
    </lineage>
</organism>
<protein>
    <recommendedName>
        <fullName evidence="2">2-oxoglutarate oxidoreductase subunit KorA</fullName>
    </recommendedName>
</protein>
<proteinExistence type="predicted"/>
<dbReference type="SUPFAM" id="SSF52922">
    <property type="entry name" value="TK C-terminal domain-like"/>
    <property type="match status" value="1"/>
</dbReference>